<dbReference type="InterPro" id="IPR009061">
    <property type="entry name" value="DNA-bd_dom_put_sf"/>
</dbReference>
<keyword evidence="5" id="KW-1185">Reference proteome</keyword>
<dbReference type="Pfam" id="PF13411">
    <property type="entry name" value="MerR_1"/>
    <property type="match status" value="1"/>
</dbReference>
<dbReference type="InterPro" id="IPR000551">
    <property type="entry name" value="MerR-type_HTH_dom"/>
</dbReference>
<dbReference type="Gene3D" id="1.10.1660.10">
    <property type="match status" value="1"/>
</dbReference>
<dbReference type="RefSeq" id="WP_311734474.1">
    <property type="nucleotide sequence ID" value="NZ_CP014859.1"/>
</dbReference>
<proteinExistence type="predicted"/>
<dbReference type="SMART" id="SM00422">
    <property type="entry name" value="HTH_MERR"/>
    <property type="match status" value="1"/>
</dbReference>
<dbReference type="CDD" id="cd01282">
    <property type="entry name" value="HTH_MerR-like_sg3"/>
    <property type="match status" value="1"/>
</dbReference>
<gene>
    <name evidence="4" type="ORF">TL08_14035</name>
</gene>
<dbReference type="InterPro" id="IPR047057">
    <property type="entry name" value="MerR_fam"/>
</dbReference>
<dbReference type="PROSITE" id="PS50937">
    <property type="entry name" value="HTH_MERR_2"/>
    <property type="match status" value="1"/>
</dbReference>
<name>A0AAC9HRG8_9PSEU</name>
<feature type="domain" description="HTH merR-type" evidence="3">
    <location>
        <begin position="11"/>
        <end position="79"/>
    </location>
</feature>
<keyword evidence="1" id="KW-0238">DNA-binding</keyword>
<evidence type="ECO:0000259" key="3">
    <source>
        <dbReference type="PROSITE" id="PS50937"/>
    </source>
</evidence>
<dbReference type="PANTHER" id="PTHR30204">
    <property type="entry name" value="REDOX-CYCLING DRUG-SENSING TRANSCRIPTIONAL ACTIVATOR SOXR"/>
    <property type="match status" value="1"/>
</dbReference>
<dbReference type="PANTHER" id="PTHR30204:SF97">
    <property type="entry name" value="MERR FAMILY REGULATORY PROTEIN"/>
    <property type="match status" value="1"/>
</dbReference>
<sequence>MSESSGSDLGHMRIGELSRRTGVSERSLRYYEQQNLLSPQRRPSGYREFSESDVGLVRRIRTLLAAGLNTSLIAETLPCLVEEEGQLAPGCPELSVELLRERDRITAHIEELQAARTILTRIATAIPATVSEADSSSSEVCGPGGQGGRVRQRQPRRRVA</sequence>
<evidence type="ECO:0000313" key="5">
    <source>
        <dbReference type="Proteomes" id="UP000095210"/>
    </source>
</evidence>
<feature type="compositionally biased region" description="Basic residues" evidence="2">
    <location>
        <begin position="150"/>
        <end position="160"/>
    </location>
</feature>
<dbReference type="GO" id="GO:0003677">
    <property type="term" value="F:DNA binding"/>
    <property type="evidence" value="ECO:0007669"/>
    <property type="project" value="UniProtKB-KW"/>
</dbReference>
<dbReference type="EMBL" id="CP014859">
    <property type="protein sequence ID" value="AOS63621.1"/>
    <property type="molecule type" value="Genomic_DNA"/>
</dbReference>
<feature type="region of interest" description="Disordered" evidence="2">
    <location>
        <begin position="1"/>
        <end position="25"/>
    </location>
</feature>
<dbReference type="SUPFAM" id="SSF46955">
    <property type="entry name" value="Putative DNA-binding domain"/>
    <property type="match status" value="1"/>
</dbReference>
<protein>
    <submittedName>
        <fullName evidence="4">Transcriptional regulator</fullName>
    </submittedName>
</protein>
<organism evidence="4 5">
    <name type="scientific">Actinoalloteichus hymeniacidonis</name>
    <dbReference type="NCBI Taxonomy" id="340345"/>
    <lineage>
        <taxon>Bacteria</taxon>
        <taxon>Bacillati</taxon>
        <taxon>Actinomycetota</taxon>
        <taxon>Actinomycetes</taxon>
        <taxon>Pseudonocardiales</taxon>
        <taxon>Pseudonocardiaceae</taxon>
        <taxon>Actinoalloteichus</taxon>
    </lineage>
</organism>
<evidence type="ECO:0000256" key="1">
    <source>
        <dbReference type="ARBA" id="ARBA00023125"/>
    </source>
</evidence>
<dbReference type="KEGG" id="ahm:TL08_14035"/>
<dbReference type="PRINTS" id="PR00040">
    <property type="entry name" value="HTHMERR"/>
</dbReference>
<evidence type="ECO:0000313" key="4">
    <source>
        <dbReference type="EMBL" id="AOS63621.1"/>
    </source>
</evidence>
<dbReference type="Proteomes" id="UP000095210">
    <property type="component" value="Chromosome"/>
</dbReference>
<evidence type="ECO:0000256" key="2">
    <source>
        <dbReference type="SAM" id="MobiDB-lite"/>
    </source>
</evidence>
<feature type="region of interest" description="Disordered" evidence="2">
    <location>
        <begin position="133"/>
        <end position="160"/>
    </location>
</feature>
<dbReference type="PROSITE" id="PS00552">
    <property type="entry name" value="HTH_MERR_1"/>
    <property type="match status" value="1"/>
</dbReference>
<accession>A0AAC9HRG8</accession>
<dbReference type="GO" id="GO:0003700">
    <property type="term" value="F:DNA-binding transcription factor activity"/>
    <property type="evidence" value="ECO:0007669"/>
    <property type="project" value="InterPro"/>
</dbReference>
<feature type="compositionally biased region" description="Basic and acidic residues" evidence="2">
    <location>
        <begin position="10"/>
        <end position="25"/>
    </location>
</feature>
<reference evidence="5" key="1">
    <citation type="submission" date="2016-03" db="EMBL/GenBank/DDBJ databases">
        <title>Complete genome sequence of the type strain Actinoalloteichus hymeniacidonis DSM 45092.</title>
        <authorList>
            <person name="Schaffert L."/>
            <person name="Albersmeier A."/>
            <person name="Winkler A."/>
            <person name="Kalinowski J."/>
            <person name="Zotchev S."/>
            <person name="Ruckert C."/>
        </authorList>
    </citation>
    <scope>NUCLEOTIDE SEQUENCE [LARGE SCALE GENOMIC DNA]</scope>
    <source>
        <strain evidence="5">HPA177(T) (DSM 45092(T))</strain>
    </source>
</reference>
<dbReference type="AlphaFoldDB" id="A0AAC9HRG8"/>